<proteinExistence type="predicted"/>
<comment type="subcellular location">
    <subcellularLocation>
        <location evidence="1">Host cell</location>
    </subcellularLocation>
    <subcellularLocation>
        <location evidence="2">Secreted</location>
    </subcellularLocation>
</comment>
<sequence length="206" mass="24529">MYLIPKCADKLKYSVFWESMDELSLKKFLDFRLKANDLKDRDTEHRQYNWKSLKITMNDKLSDQINHFWKLQLKRQNILAEFKLHEDRCKLLEKEQNELENQMCLEQTKYILDATRETVAKTVVLFSLSLTSLKEALARKLLKTLKPERENAQLRKMRSVDINCLVLGKPFRNIISIKIKENETIGELKRRIKAEKDYFGSCPLDQ</sequence>
<evidence type="ECO:0000313" key="7">
    <source>
        <dbReference type="Proteomes" id="UP000234323"/>
    </source>
</evidence>
<evidence type="ECO:0000259" key="5">
    <source>
        <dbReference type="Pfam" id="PF20147"/>
    </source>
</evidence>
<evidence type="ECO:0000256" key="2">
    <source>
        <dbReference type="ARBA" id="ARBA00004613"/>
    </source>
</evidence>
<dbReference type="GO" id="GO:0043657">
    <property type="term" value="C:host cell"/>
    <property type="evidence" value="ECO:0007669"/>
    <property type="project" value="UniProtKB-SubCell"/>
</dbReference>
<evidence type="ECO:0000256" key="1">
    <source>
        <dbReference type="ARBA" id="ARBA00004340"/>
    </source>
</evidence>
<evidence type="ECO:0000256" key="4">
    <source>
        <dbReference type="SAM" id="Coils"/>
    </source>
</evidence>
<comment type="caution">
    <text evidence="6">The sequence shown here is derived from an EMBL/GenBank/DDBJ whole genome shotgun (WGS) entry which is preliminary data.</text>
</comment>
<organism evidence="6 7">
    <name type="scientific">Rhizophagus irregularis</name>
    <dbReference type="NCBI Taxonomy" id="588596"/>
    <lineage>
        <taxon>Eukaryota</taxon>
        <taxon>Fungi</taxon>
        <taxon>Fungi incertae sedis</taxon>
        <taxon>Mucoromycota</taxon>
        <taxon>Glomeromycotina</taxon>
        <taxon>Glomeromycetes</taxon>
        <taxon>Glomerales</taxon>
        <taxon>Glomeraceae</taxon>
        <taxon>Rhizophagus</taxon>
    </lineage>
</organism>
<dbReference type="VEuPathDB" id="FungiDB:RhiirA1_503737"/>
<name>A0A2I1GR93_9GLOM</name>
<dbReference type="VEuPathDB" id="FungiDB:FUN_005525"/>
<dbReference type="Pfam" id="PF20147">
    <property type="entry name" value="Crinkler"/>
    <property type="match status" value="1"/>
</dbReference>
<feature type="coiled-coil region" evidence="4">
    <location>
        <begin position="75"/>
        <end position="102"/>
    </location>
</feature>
<dbReference type="Proteomes" id="UP000234323">
    <property type="component" value="Unassembled WGS sequence"/>
</dbReference>
<protein>
    <recommendedName>
        <fullName evidence="5">Crinkler effector protein N-terminal domain-containing protein</fullName>
    </recommendedName>
</protein>
<keyword evidence="4" id="KW-0175">Coiled coil</keyword>
<evidence type="ECO:0000256" key="3">
    <source>
        <dbReference type="ARBA" id="ARBA00022525"/>
    </source>
</evidence>
<dbReference type="InterPro" id="IPR045379">
    <property type="entry name" value="Crinkler_N"/>
</dbReference>
<dbReference type="GO" id="GO:0005576">
    <property type="term" value="C:extracellular region"/>
    <property type="evidence" value="ECO:0007669"/>
    <property type="project" value="UniProtKB-SubCell"/>
</dbReference>
<dbReference type="EMBL" id="LLXI01000700">
    <property type="protein sequence ID" value="PKY49054.1"/>
    <property type="molecule type" value="Genomic_DNA"/>
</dbReference>
<evidence type="ECO:0000313" key="6">
    <source>
        <dbReference type="EMBL" id="PKY49054.1"/>
    </source>
</evidence>
<keyword evidence="3" id="KW-0964">Secreted</keyword>
<keyword evidence="7" id="KW-1185">Reference proteome</keyword>
<reference evidence="6 7" key="1">
    <citation type="submission" date="2015-10" db="EMBL/GenBank/DDBJ databases">
        <title>Genome analyses suggest a sexual origin of heterokaryosis in a supposedly ancient asexual fungus.</title>
        <authorList>
            <person name="Ropars J."/>
            <person name="Sedzielewska K."/>
            <person name="Noel J."/>
            <person name="Charron P."/>
            <person name="Farinelli L."/>
            <person name="Marton T."/>
            <person name="Kruger M."/>
            <person name="Pelin A."/>
            <person name="Brachmann A."/>
            <person name="Corradi N."/>
        </authorList>
    </citation>
    <scope>NUCLEOTIDE SEQUENCE [LARGE SCALE GENOMIC DNA]</scope>
    <source>
        <strain evidence="6 7">A4</strain>
    </source>
</reference>
<accession>A0A2I1GR93</accession>
<dbReference type="AlphaFoldDB" id="A0A2I1GR93"/>
<gene>
    <name evidence="6" type="ORF">RhiirA4_422649</name>
</gene>
<feature type="domain" description="Crinkler effector protein N-terminal" evidence="5">
    <location>
        <begin position="161"/>
        <end position="197"/>
    </location>
</feature>